<dbReference type="InParanoid" id="A8N807"/>
<gene>
    <name evidence="3" type="ORF">CC1G_11800</name>
</gene>
<sequence>MPYPTLLTPTPSTLRPHCLARERLVKWKPMLATEASEEGISEKDLERVGQVLGLSWEESTKTTYGSGLLAFHVFCDKRKVPEEKRAPVSNNVLAAFIATMAGAYSGKTLRNYVHGIRAWHLLHRVEWLMREDEVERLLKAADKLTPTLSKKQPREPVTPAYMVAVRNHMDLNDSLDAAAYACLTTCFYATARLGEFTVERITDKIDPSRHVTPKHLSETTDRNGNTVITLRIPRTKVSDDGEDVYWAKQNGETDPMAALENHRRVNQPADDEHLFTYRDTRGKRRPLSSKGFQQRIAAAARAAGLEPIPGHGLRIGSTLEYLLRGMPFETMKAKGRWAGDSFQRYLRKHAQVVAPYIQAVPEVHEDFVGIIADSGNVPQAGMSSCQSVFPNVWEPRLTRRVKTN</sequence>
<dbReference type="eggNOG" id="ENOG502SKI5">
    <property type="taxonomic scope" value="Eukaryota"/>
</dbReference>
<dbReference type="VEuPathDB" id="FungiDB:CC1G_11800"/>
<evidence type="ECO:0000256" key="1">
    <source>
        <dbReference type="ARBA" id="ARBA00023125"/>
    </source>
</evidence>
<keyword evidence="4" id="KW-1185">Reference proteome</keyword>
<dbReference type="PANTHER" id="PTHR34605">
    <property type="entry name" value="PHAGE_INTEGRASE DOMAIN-CONTAINING PROTEIN"/>
    <property type="match status" value="1"/>
</dbReference>
<name>A8N807_COPC7</name>
<dbReference type="InterPro" id="IPR052925">
    <property type="entry name" value="Phage_Integrase-like_Recomb"/>
</dbReference>
<evidence type="ECO:0000256" key="2">
    <source>
        <dbReference type="ARBA" id="ARBA00023172"/>
    </source>
</evidence>
<dbReference type="PANTHER" id="PTHR34605:SF4">
    <property type="entry name" value="DNA ADENINE METHYLTRANSFERASE"/>
    <property type="match status" value="1"/>
</dbReference>
<accession>A8N807</accession>
<dbReference type="OrthoDB" id="2678913at2759"/>
<dbReference type="GO" id="GO:0003677">
    <property type="term" value="F:DNA binding"/>
    <property type="evidence" value="ECO:0007669"/>
    <property type="project" value="UniProtKB-KW"/>
</dbReference>
<dbReference type="OMA" id="YHISHAP"/>
<dbReference type="RefSeq" id="XP_001830963.1">
    <property type="nucleotide sequence ID" value="XM_001830911.1"/>
</dbReference>
<dbReference type="Gene3D" id="1.10.150.130">
    <property type="match status" value="1"/>
</dbReference>
<evidence type="ECO:0000313" key="3">
    <source>
        <dbReference type="EMBL" id="EAU90846.1"/>
    </source>
</evidence>
<dbReference type="STRING" id="240176.A8N807"/>
<dbReference type="InterPro" id="IPR010998">
    <property type="entry name" value="Integrase_recombinase_N"/>
</dbReference>
<dbReference type="GO" id="GO:0006310">
    <property type="term" value="P:DNA recombination"/>
    <property type="evidence" value="ECO:0007669"/>
    <property type="project" value="UniProtKB-KW"/>
</dbReference>
<comment type="caution">
    <text evidence="3">The sequence shown here is derived from an EMBL/GenBank/DDBJ whole genome shotgun (WGS) entry which is preliminary data.</text>
</comment>
<dbReference type="Proteomes" id="UP000001861">
    <property type="component" value="Unassembled WGS sequence"/>
</dbReference>
<dbReference type="GeneID" id="6007424"/>
<dbReference type="AlphaFoldDB" id="A8N807"/>
<dbReference type="SUPFAM" id="SSF47823">
    <property type="entry name" value="lambda integrase-like, N-terminal domain"/>
    <property type="match status" value="1"/>
</dbReference>
<keyword evidence="2" id="KW-0233">DNA recombination</keyword>
<dbReference type="InterPro" id="IPR013762">
    <property type="entry name" value="Integrase-like_cat_sf"/>
</dbReference>
<evidence type="ECO:0000313" key="4">
    <source>
        <dbReference type="Proteomes" id="UP000001861"/>
    </source>
</evidence>
<dbReference type="GO" id="GO:0015074">
    <property type="term" value="P:DNA integration"/>
    <property type="evidence" value="ECO:0007669"/>
    <property type="project" value="InterPro"/>
</dbReference>
<dbReference type="SUPFAM" id="SSF56349">
    <property type="entry name" value="DNA breaking-rejoining enzymes"/>
    <property type="match status" value="1"/>
</dbReference>
<dbReference type="InterPro" id="IPR011010">
    <property type="entry name" value="DNA_brk_join_enz"/>
</dbReference>
<dbReference type="Gene3D" id="1.10.443.10">
    <property type="entry name" value="Intergrase catalytic core"/>
    <property type="match status" value="1"/>
</dbReference>
<keyword evidence="1" id="KW-0238">DNA-binding</keyword>
<proteinExistence type="predicted"/>
<dbReference type="KEGG" id="cci:CC1G_11800"/>
<evidence type="ECO:0008006" key="5">
    <source>
        <dbReference type="Google" id="ProtNLM"/>
    </source>
</evidence>
<protein>
    <recommendedName>
        <fullName evidence="5">Tyr recombinase domain-containing protein</fullName>
    </recommendedName>
</protein>
<dbReference type="EMBL" id="AACS02000003">
    <property type="protein sequence ID" value="EAU90846.1"/>
    <property type="molecule type" value="Genomic_DNA"/>
</dbReference>
<reference evidence="3 4" key="1">
    <citation type="journal article" date="2010" name="Proc. Natl. Acad. Sci. U.S.A.">
        <title>Insights into evolution of multicellular fungi from the assembled chromosomes of the mushroom Coprinopsis cinerea (Coprinus cinereus).</title>
        <authorList>
            <person name="Stajich J.E."/>
            <person name="Wilke S.K."/>
            <person name="Ahren D."/>
            <person name="Au C.H."/>
            <person name="Birren B.W."/>
            <person name="Borodovsky M."/>
            <person name="Burns C."/>
            <person name="Canback B."/>
            <person name="Casselton L.A."/>
            <person name="Cheng C.K."/>
            <person name="Deng J."/>
            <person name="Dietrich F.S."/>
            <person name="Fargo D.C."/>
            <person name="Farman M.L."/>
            <person name="Gathman A.C."/>
            <person name="Goldberg J."/>
            <person name="Guigo R."/>
            <person name="Hoegger P.J."/>
            <person name="Hooker J.B."/>
            <person name="Huggins A."/>
            <person name="James T.Y."/>
            <person name="Kamada T."/>
            <person name="Kilaru S."/>
            <person name="Kodira C."/>
            <person name="Kues U."/>
            <person name="Kupfer D."/>
            <person name="Kwan H.S."/>
            <person name="Lomsadze A."/>
            <person name="Li W."/>
            <person name="Lilly W.W."/>
            <person name="Ma L.J."/>
            <person name="Mackey A.J."/>
            <person name="Manning G."/>
            <person name="Martin F."/>
            <person name="Muraguchi H."/>
            <person name="Natvig D.O."/>
            <person name="Palmerini H."/>
            <person name="Ramesh M.A."/>
            <person name="Rehmeyer C.J."/>
            <person name="Roe B.A."/>
            <person name="Shenoy N."/>
            <person name="Stanke M."/>
            <person name="Ter-Hovhannisyan V."/>
            <person name="Tunlid A."/>
            <person name="Velagapudi R."/>
            <person name="Vision T.J."/>
            <person name="Zeng Q."/>
            <person name="Zolan M.E."/>
            <person name="Pukkila P.J."/>
        </authorList>
    </citation>
    <scope>NUCLEOTIDE SEQUENCE [LARGE SCALE GENOMIC DNA]</scope>
    <source>
        <strain evidence="4">Okayama-7 / 130 / ATCC MYA-4618 / FGSC 9003</strain>
    </source>
</reference>
<organism evidence="3 4">
    <name type="scientific">Coprinopsis cinerea (strain Okayama-7 / 130 / ATCC MYA-4618 / FGSC 9003)</name>
    <name type="common">Inky cap fungus</name>
    <name type="synonym">Hormographiella aspergillata</name>
    <dbReference type="NCBI Taxonomy" id="240176"/>
    <lineage>
        <taxon>Eukaryota</taxon>
        <taxon>Fungi</taxon>
        <taxon>Dikarya</taxon>
        <taxon>Basidiomycota</taxon>
        <taxon>Agaricomycotina</taxon>
        <taxon>Agaricomycetes</taxon>
        <taxon>Agaricomycetidae</taxon>
        <taxon>Agaricales</taxon>
        <taxon>Agaricineae</taxon>
        <taxon>Psathyrellaceae</taxon>
        <taxon>Coprinopsis</taxon>
    </lineage>
</organism>